<keyword evidence="1" id="KW-1133">Transmembrane helix</keyword>
<gene>
    <name evidence="2" type="ORF">D1223_08270</name>
</gene>
<dbReference type="AlphaFoldDB" id="A0A399RLK7"/>
<dbReference type="RefSeq" id="WP_119375915.1">
    <property type="nucleotide sequence ID" value="NZ_QWFX01000006.1"/>
</dbReference>
<keyword evidence="1" id="KW-0812">Transmembrane</keyword>
<dbReference type="OrthoDB" id="7631809at2"/>
<dbReference type="Proteomes" id="UP000266385">
    <property type="component" value="Unassembled WGS sequence"/>
</dbReference>
<keyword evidence="1" id="KW-0472">Membrane</keyword>
<organism evidence="2 3">
    <name type="scientific">Henriciella mobilis</name>
    <dbReference type="NCBI Taxonomy" id="2305467"/>
    <lineage>
        <taxon>Bacteria</taxon>
        <taxon>Pseudomonadati</taxon>
        <taxon>Pseudomonadota</taxon>
        <taxon>Alphaproteobacteria</taxon>
        <taxon>Hyphomonadales</taxon>
        <taxon>Hyphomonadaceae</taxon>
        <taxon>Henriciella</taxon>
    </lineage>
</organism>
<keyword evidence="3" id="KW-1185">Reference proteome</keyword>
<dbReference type="EMBL" id="QWFX01000006">
    <property type="protein sequence ID" value="RIJ30605.1"/>
    <property type="molecule type" value="Genomic_DNA"/>
</dbReference>
<evidence type="ECO:0000313" key="3">
    <source>
        <dbReference type="Proteomes" id="UP000266385"/>
    </source>
</evidence>
<sequence length="75" mass="8074">MFAVIKAIAATILIAEVAGAFALSLVTLVLFTLHVHGLIFWGLEAITACLVIYGCALFFRSALAYERTASRPTED</sequence>
<feature type="transmembrane region" description="Helical" evidence="1">
    <location>
        <begin position="38"/>
        <end position="59"/>
    </location>
</feature>
<proteinExistence type="predicted"/>
<feature type="transmembrane region" description="Helical" evidence="1">
    <location>
        <begin position="7"/>
        <end position="32"/>
    </location>
</feature>
<protein>
    <submittedName>
        <fullName evidence="2">Uncharacterized protein</fullName>
    </submittedName>
</protein>
<comment type="caution">
    <text evidence="2">The sequence shown here is derived from an EMBL/GenBank/DDBJ whole genome shotgun (WGS) entry which is preliminary data.</text>
</comment>
<name>A0A399RLK7_9PROT</name>
<reference evidence="2 3" key="1">
    <citation type="submission" date="2018-08" db="EMBL/GenBank/DDBJ databases">
        <title>Henriciella mobilis sp. nov., isolated from seawater.</title>
        <authorList>
            <person name="Cheng H."/>
            <person name="Wu Y.-H."/>
            <person name="Xu X.-W."/>
            <person name="Guo L.-L."/>
        </authorList>
    </citation>
    <scope>NUCLEOTIDE SEQUENCE [LARGE SCALE GENOMIC DNA]</scope>
    <source>
        <strain evidence="2 3">JN25</strain>
    </source>
</reference>
<evidence type="ECO:0000313" key="2">
    <source>
        <dbReference type="EMBL" id="RIJ30605.1"/>
    </source>
</evidence>
<evidence type="ECO:0000256" key="1">
    <source>
        <dbReference type="SAM" id="Phobius"/>
    </source>
</evidence>
<accession>A0A399RLK7</accession>